<dbReference type="InterPro" id="IPR045328">
    <property type="entry name" value="Kre9/Knh1"/>
</dbReference>
<sequence length="265" mass="26346">MLRSALLATLFAALSPFALADVEFVTPAAGGTLAAGAVSITWKDSGTAPALSLLAGWSIQLMVGGNTDATSVAITSFAGNMVAGNSYTATIPAAASGPATNGYYLKMTSAATSGGQVINFSKRFSISGMTGVVPAAAVAGIAASAGSLDGPPTINSVSNNAGGNAGNGAAAGGDEYAIPYGQQTGATKYAPMQPIPPTKITKKNFTPLNPTSAVVIARTNLPPAQGVVTTLTQSQTFSVVSVENTAAPVAGPTGDMAKFLNRWKD</sequence>
<organism evidence="5 6">
    <name type="scientific">Cryoendolithus antarcticus</name>
    <dbReference type="NCBI Taxonomy" id="1507870"/>
    <lineage>
        <taxon>Eukaryota</taxon>
        <taxon>Fungi</taxon>
        <taxon>Dikarya</taxon>
        <taxon>Ascomycota</taxon>
        <taxon>Pezizomycotina</taxon>
        <taxon>Dothideomycetes</taxon>
        <taxon>Dothideomycetidae</taxon>
        <taxon>Cladosporiales</taxon>
        <taxon>Cladosporiaceae</taxon>
        <taxon>Cryoendolithus</taxon>
    </lineage>
</organism>
<dbReference type="EMBL" id="NAJO01000027">
    <property type="protein sequence ID" value="OQO02488.1"/>
    <property type="molecule type" value="Genomic_DNA"/>
</dbReference>
<dbReference type="Pfam" id="PF10342">
    <property type="entry name" value="Kre9_KNH"/>
    <property type="match status" value="1"/>
</dbReference>
<protein>
    <submittedName>
        <fullName evidence="5">Uncharacterized protein</fullName>
    </submittedName>
</protein>
<evidence type="ECO:0000259" key="4">
    <source>
        <dbReference type="Pfam" id="PF10342"/>
    </source>
</evidence>
<dbReference type="AlphaFoldDB" id="A0A1V8SU17"/>
<evidence type="ECO:0000256" key="2">
    <source>
        <dbReference type="SAM" id="SignalP"/>
    </source>
</evidence>
<dbReference type="FunCoup" id="A0A1V8SU17">
    <property type="interactions" value="52"/>
</dbReference>
<dbReference type="OrthoDB" id="2432613at2759"/>
<evidence type="ECO:0000259" key="3">
    <source>
        <dbReference type="Pfam" id="PF05390"/>
    </source>
</evidence>
<evidence type="ECO:0000313" key="6">
    <source>
        <dbReference type="Proteomes" id="UP000192596"/>
    </source>
</evidence>
<dbReference type="GO" id="GO:0005576">
    <property type="term" value="C:extracellular region"/>
    <property type="evidence" value="ECO:0007669"/>
    <property type="project" value="TreeGrafter"/>
</dbReference>
<feature type="signal peptide" evidence="2">
    <location>
        <begin position="1"/>
        <end position="20"/>
    </location>
</feature>
<reference evidence="6" key="1">
    <citation type="submission" date="2017-03" db="EMBL/GenBank/DDBJ databases">
        <title>Genomes of endolithic fungi from Antarctica.</title>
        <authorList>
            <person name="Coleine C."/>
            <person name="Masonjones S."/>
            <person name="Stajich J.E."/>
        </authorList>
    </citation>
    <scope>NUCLEOTIDE SEQUENCE [LARGE SCALE GENOMIC DNA]</scope>
    <source>
        <strain evidence="6">CCFEE 5527</strain>
    </source>
</reference>
<dbReference type="GO" id="GO:0006078">
    <property type="term" value="P:(1-&gt;6)-beta-D-glucan biosynthetic process"/>
    <property type="evidence" value="ECO:0007669"/>
    <property type="project" value="InterPro"/>
</dbReference>
<dbReference type="InterPro" id="IPR018466">
    <property type="entry name" value="Kre9/Knh1-like_N"/>
</dbReference>
<proteinExistence type="predicted"/>
<feature type="domain" description="Yeast cell wall synthesis Kre9/Knh1-like N-terminal" evidence="4">
    <location>
        <begin position="26"/>
        <end position="126"/>
    </location>
</feature>
<dbReference type="InParanoid" id="A0A1V8SU17"/>
<keyword evidence="1 2" id="KW-0732">Signal</keyword>
<gene>
    <name evidence="5" type="ORF">B0A48_12015</name>
</gene>
<comment type="caution">
    <text evidence="5">The sequence shown here is derived from an EMBL/GenBank/DDBJ whole genome shotgun (WGS) entry which is preliminary data.</text>
</comment>
<dbReference type="GO" id="GO:0031505">
    <property type="term" value="P:fungal-type cell wall organization"/>
    <property type="evidence" value="ECO:0007669"/>
    <property type="project" value="TreeGrafter"/>
</dbReference>
<evidence type="ECO:0000256" key="1">
    <source>
        <dbReference type="ARBA" id="ARBA00022729"/>
    </source>
</evidence>
<dbReference type="Proteomes" id="UP000192596">
    <property type="component" value="Unassembled WGS sequence"/>
</dbReference>
<dbReference type="PANTHER" id="PTHR28154">
    <property type="entry name" value="CELL WALL SYNTHESIS PROTEIN KNH1-RELATED"/>
    <property type="match status" value="1"/>
</dbReference>
<dbReference type="PANTHER" id="PTHR28154:SF1">
    <property type="entry name" value="CELL WALL SYNTHESIS PROTEIN KNH1-RELATED"/>
    <property type="match status" value="1"/>
</dbReference>
<dbReference type="InterPro" id="IPR008659">
    <property type="entry name" value="Kre9/Knh1_C"/>
</dbReference>
<accession>A0A1V8SU17</accession>
<evidence type="ECO:0000313" key="5">
    <source>
        <dbReference type="EMBL" id="OQO02488.1"/>
    </source>
</evidence>
<name>A0A1V8SU17_9PEZI</name>
<keyword evidence="6" id="KW-1185">Reference proteome</keyword>
<feature type="domain" description="Yeast cell wall synthesis Kre9/Knh1 C-terminal" evidence="3">
    <location>
        <begin position="175"/>
        <end position="253"/>
    </location>
</feature>
<dbReference type="Pfam" id="PF05390">
    <property type="entry name" value="Kre9_KNH1_C"/>
    <property type="match status" value="1"/>
</dbReference>
<dbReference type="GO" id="GO:0042546">
    <property type="term" value="P:cell wall biogenesis"/>
    <property type="evidence" value="ECO:0007669"/>
    <property type="project" value="InterPro"/>
</dbReference>
<dbReference type="STRING" id="1507870.A0A1V8SU17"/>
<feature type="chain" id="PRO_5012167085" evidence="2">
    <location>
        <begin position="21"/>
        <end position="265"/>
    </location>
</feature>